<dbReference type="InterPro" id="IPR011990">
    <property type="entry name" value="TPR-like_helical_dom_sf"/>
</dbReference>
<keyword evidence="3" id="KW-1185">Reference proteome</keyword>
<protein>
    <submittedName>
        <fullName evidence="2">Uncharacterized protein</fullName>
    </submittedName>
</protein>
<sequence length="67" mass="7736">MRNYAVMLEHGYGVLQDKKEAAKYYKMAADRRHVGSMKRFADMLERGDGIPQDKEEAAKYHKMAPSD</sequence>
<proteinExistence type="inferred from homology"/>
<evidence type="ECO:0000256" key="1">
    <source>
        <dbReference type="ARBA" id="ARBA00038101"/>
    </source>
</evidence>
<evidence type="ECO:0000313" key="3">
    <source>
        <dbReference type="Proteomes" id="UP001470230"/>
    </source>
</evidence>
<name>A0ABR2GTX2_9EUKA</name>
<comment type="similarity">
    <text evidence="1">Belongs to the sel-1 family.</text>
</comment>
<dbReference type="Proteomes" id="UP001470230">
    <property type="component" value="Unassembled WGS sequence"/>
</dbReference>
<evidence type="ECO:0000313" key="2">
    <source>
        <dbReference type="EMBL" id="KAK8837106.1"/>
    </source>
</evidence>
<comment type="caution">
    <text evidence="2">The sequence shown here is derived from an EMBL/GenBank/DDBJ whole genome shotgun (WGS) entry which is preliminary data.</text>
</comment>
<dbReference type="PANTHER" id="PTHR11102:SF160">
    <property type="entry name" value="ERAD-ASSOCIATED E3 UBIQUITIN-PROTEIN LIGASE COMPONENT HRD3"/>
    <property type="match status" value="1"/>
</dbReference>
<organism evidence="2 3">
    <name type="scientific">Tritrichomonas musculus</name>
    <dbReference type="NCBI Taxonomy" id="1915356"/>
    <lineage>
        <taxon>Eukaryota</taxon>
        <taxon>Metamonada</taxon>
        <taxon>Parabasalia</taxon>
        <taxon>Tritrichomonadida</taxon>
        <taxon>Tritrichomonadidae</taxon>
        <taxon>Tritrichomonas</taxon>
    </lineage>
</organism>
<gene>
    <name evidence="2" type="ORF">M9Y10_037160</name>
</gene>
<reference evidence="2 3" key="1">
    <citation type="submission" date="2024-04" db="EMBL/GenBank/DDBJ databases">
        <title>Tritrichomonas musculus Genome.</title>
        <authorList>
            <person name="Alves-Ferreira E."/>
            <person name="Grigg M."/>
            <person name="Lorenzi H."/>
            <person name="Galac M."/>
        </authorList>
    </citation>
    <scope>NUCLEOTIDE SEQUENCE [LARGE SCALE GENOMIC DNA]</scope>
    <source>
        <strain evidence="2 3">EAF2021</strain>
    </source>
</reference>
<dbReference type="PANTHER" id="PTHR11102">
    <property type="entry name" value="SEL-1-LIKE PROTEIN"/>
    <property type="match status" value="1"/>
</dbReference>
<dbReference type="EMBL" id="JAPFFF010000062">
    <property type="protein sequence ID" value="KAK8837106.1"/>
    <property type="molecule type" value="Genomic_DNA"/>
</dbReference>
<dbReference type="Gene3D" id="1.25.40.10">
    <property type="entry name" value="Tetratricopeptide repeat domain"/>
    <property type="match status" value="1"/>
</dbReference>
<dbReference type="InterPro" id="IPR050767">
    <property type="entry name" value="Sel1_AlgK"/>
</dbReference>
<dbReference type="InterPro" id="IPR006597">
    <property type="entry name" value="Sel1-like"/>
</dbReference>
<dbReference type="Pfam" id="PF08238">
    <property type="entry name" value="Sel1"/>
    <property type="match status" value="2"/>
</dbReference>
<dbReference type="SUPFAM" id="SSF81901">
    <property type="entry name" value="HCP-like"/>
    <property type="match status" value="1"/>
</dbReference>
<dbReference type="SMART" id="SM00671">
    <property type="entry name" value="SEL1"/>
    <property type="match status" value="2"/>
</dbReference>
<accession>A0ABR2GTX2</accession>